<feature type="region of interest" description="Disordered" evidence="1">
    <location>
        <begin position="86"/>
        <end position="297"/>
    </location>
</feature>
<accession>A0A6J4NRN2</accession>
<protein>
    <submittedName>
        <fullName evidence="2">N-carbamoylputrescine amidase / Aliphatic amidase AmiE</fullName>
        <ecNumber evidence="2">3.5.1.4</ecNumber>
        <ecNumber evidence="2">3.5.1.53</ecNumber>
    </submittedName>
</protein>
<sequence>DRSPPEPGRRRLRARRTGPPHRARRPGADHLDRRQGVDDRRPRGRPAAGRGAGGAGDLLPGAVLRPVLLPGAGRRVLRLRRVRARPHHRALRGAGRRARHGRGAPGLRAGAAGRPLQHGRGDRRRRHLPRQVPQEPHPARERVLGEVLLPPREPGVPRLRHRRGPGRGLHLLRPPLPGGLARAGPERRGDRVQPLGHLPRAEQLPVEARADRRGRGQRVLRGHHQPGRGRGPGRRRLLRHLVLRRPRGPPGGRLRLRREGRGRRPRPRHEPADHRAQPVAVLPRPPARQLRRPGRPL</sequence>
<feature type="compositionally biased region" description="Basic residues" evidence="1">
    <location>
        <begin position="10"/>
        <end position="25"/>
    </location>
</feature>
<evidence type="ECO:0000256" key="1">
    <source>
        <dbReference type="SAM" id="MobiDB-lite"/>
    </source>
</evidence>
<feature type="compositionally biased region" description="Low complexity" evidence="1">
    <location>
        <begin position="168"/>
        <end position="183"/>
    </location>
</feature>
<feature type="non-terminal residue" evidence="2">
    <location>
        <position position="1"/>
    </location>
</feature>
<dbReference type="EC" id="3.5.1.53" evidence="2"/>
<dbReference type="AlphaFoldDB" id="A0A6J4NRN2"/>
<feature type="compositionally biased region" description="Basic residues" evidence="1">
    <location>
        <begin position="86"/>
        <end position="102"/>
    </location>
</feature>
<feature type="non-terminal residue" evidence="2">
    <location>
        <position position="297"/>
    </location>
</feature>
<dbReference type="GO" id="GO:0004040">
    <property type="term" value="F:amidase activity"/>
    <property type="evidence" value="ECO:0007669"/>
    <property type="project" value="UniProtKB-EC"/>
</dbReference>
<dbReference type="GO" id="GO:0050126">
    <property type="term" value="F:N-carbamoylputrescine amidase activity"/>
    <property type="evidence" value="ECO:0007669"/>
    <property type="project" value="UniProtKB-EC"/>
</dbReference>
<feature type="region of interest" description="Disordered" evidence="1">
    <location>
        <begin position="1"/>
        <end position="60"/>
    </location>
</feature>
<proteinExistence type="predicted"/>
<keyword evidence="2" id="KW-0378">Hydrolase</keyword>
<feature type="compositionally biased region" description="Basic and acidic residues" evidence="1">
    <location>
        <begin position="26"/>
        <end position="41"/>
    </location>
</feature>
<dbReference type="EMBL" id="CADCUY010000070">
    <property type="protein sequence ID" value="CAA9389791.1"/>
    <property type="molecule type" value="Genomic_DNA"/>
</dbReference>
<organism evidence="2">
    <name type="scientific">uncultured Quadrisphaera sp</name>
    <dbReference type="NCBI Taxonomy" id="904978"/>
    <lineage>
        <taxon>Bacteria</taxon>
        <taxon>Bacillati</taxon>
        <taxon>Actinomycetota</taxon>
        <taxon>Actinomycetes</taxon>
        <taxon>Kineosporiales</taxon>
        <taxon>Kineosporiaceae</taxon>
        <taxon>Quadrisphaera</taxon>
        <taxon>environmental samples</taxon>
    </lineage>
</organism>
<gene>
    <name evidence="2" type="ORF">AVDCRST_MAG35-342</name>
</gene>
<feature type="compositionally biased region" description="Basic residues" evidence="1">
    <location>
        <begin position="215"/>
        <end position="247"/>
    </location>
</feature>
<name>A0A6J4NRN2_9ACTN</name>
<dbReference type="EC" id="3.5.1.4" evidence="2"/>
<feature type="compositionally biased region" description="Low complexity" evidence="1">
    <location>
        <begin position="105"/>
        <end position="118"/>
    </location>
</feature>
<evidence type="ECO:0000313" key="2">
    <source>
        <dbReference type="EMBL" id="CAA9389791.1"/>
    </source>
</evidence>
<feature type="compositionally biased region" description="Basic residues" evidence="1">
    <location>
        <begin position="254"/>
        <end position="267"/>
    </location>
</feature>
<reference evidence="2" key="1">
    <citation type="submission" date="2020-02" db="EMBL/GenBank/DDBJ databases">
        <authorList>
            <person name="Meier V. D."/>
        </authorList>
    </citation>
    <scope>NUCLEOTIDE SEQUENCE</scope>
    <source>
        <strain evidence="2">AVDCRST_MAG35</strain>
    </source>
</reference>